<gene>
    <name evidence="4" type="ORF">GCM10023143_22310</name>
</gene>
<dbReference type="Pfam" id="PF20432">
    <property type="entry name" value="Xre-like-HTH"/>
    <property type="match status" value="1"/>
</dbReference>
<name>A0ABP8FWM9_9BACT</name>
<feature type="domain" description="Antitoxin Xre-like helix-turn-helix" evidence="3">
    <location>
        <begin position="54"/>
        <end position="112"/>
    </location>
</feature>
<dbReference type="InterPro" id="IPR024467">
    <property type="entry name" value="Xre/MbcA/ParS-like_toxin-bd"/>
</dbReference>
<evidence type="ECO:0000313" key="4">
    <source>
        <dbReference type="EMBL" id="GAA4312563.1"/>
    </source>
</evidence>
<reference evidence="5" key="1">
    <citation type="journal article" date="2019" name="Int. J. Syst. Evol. Microbiol.">
        <title>The Global Catalogue of Microorganisms (GCM) 10K type strain sequencing project: providing services to taxonomists for standard genome sequencing and annotation.</title>
        <authorList>
            <consortium name="The Broad Institute Genomics Platform"/>
            <consortium name="The Broad Institute Genome Sequencing Center for Infectious Disease"/>
            <person name="Wu L."/>
            <person name="Ma J."/>
        </authorList>
    </citation>
    <scope>NUCLEOTIDE SEQUENCE [LARGE SCALE GENOMIC DNA]</scope>
    <source>
        <strain evidence="5">JCM 17664</strain>
    </source>
</reference>
<organism evidence="4 5">
    <name type="scientific">Compostibacter hankyongensis</name>
    <dbReference type="NCBI Taxonomy" id="1007089"/>
    <lineage>
        <taxon>Bacteria</taxon>
        <taxon>Pseudomonadati</taxon>
        <taxon>Bacteroidota</taxon>
        <taxon>Chitinophagia</taxon>
        <taxon>Chitinophagales</taxon>
        <taxon>Chitinophagaceae</taxon>
        <taxon>Compostibacter</taxon>
    </lineage>
</organism>
<dbReference type="Pfam" id="PF09722">
    <property type="entry name" value="Xre_MbcA_ParS_C"/>
    <property type="match status" value="1"/>
</dbReference>
<protein>
    <recommendedName>
        <fullName evidence="6">DUF2384 domain-containing protein</fullName>
    </recommendedName>
</protein>
<evidence type="ECO:0008006" key="6">
    <source>
        <dbReference type="Google" id="ProtNLM"/>
    </source>
</evidence>
<dbReference type="RefSeq" id="WP_344979267.1">
    <property type="nucleotide sequence ID" value="NZ_BAABFN010000005.1"/>
</dbReference>
<feature type="domain" description="Antitoxin Xre/MbcA/ParS-like toxin-binding" evidence="2">
    <location>
        <begin position="119"/>
        <end position="167"/>
    </location>
</feature>
<evidence type="ECO:0000256" key="1">
    <source>
        <dbReference type="SAM" id="MobiDB-lite"/>
    </source>
</evidence>
<accession>A0ABP8FWM9</accession>
<evidence type="ECO:0000313" key="5">
    <source>
        <dbReference type="Proteomes" id="UP001501207"/>
    </source>
</evidence>
<comment type="caution">
    <text evidence="4">The sequence shown here is derived from an EMBL/GenBank/DDBJ whole genome shotgun (WGS) entry which is preliminary data.</text>
</comment>
<dbReference type="InterPro" id="IPR046847">
    <property type="entry name" value="Xre-like_HTH"/>
</dbReference>
<sequence>MTVRKKPSNGAGSPKAAPAPSSKKRSKAAAYVQDAPLLLNEPEAAYGLSPFQKIRKIKSGISKKELSSIKEKARLDYDTLAQLLSVGRATLINKKNTERFNPNVSEKILALATLYAYGYDVFGDTDAFNDWMKSPNLALGNASPLEFADTLTGIEEVRKLIGRIDYGIFS</sequence>
<dbReference type="NCBIfam" id="TIGR02293">
    <property type="entry name" value="TAS_TIGR02293"/>
    <property type="match status" value="1"/>
</dbReference>
<dbReference type="EMBL" id="BAABFN010000005">
    <property type="protein sequence ID" value="GAA4312563.1"/>
    <property type="molecule type" value="Genomic_DNA"/>
</dbReference>
<evidence type="ECO:0000259" key="2">
    <source>
        <dbReference type="Pfam" id="PF09722"/>
    </source>
</evidence>
<evidence type="ECO:0000259" key="3">
    <source>
        <dbReference type="Pfam" id="PF20432"/>
    </source>
</evidence>
<keyword evidence="5" id="KW-1185">Reference proteome</keyword>
<dbReference type="Proteomes" id="UP001501207">
    <property type="component" value="Unassembled WGS sequence"/>
</dbReference>
<feature type="region of interest" description="Disordered" evidence="1">
    <location>
        <begin position="1"/>
        <end position="28"/>
    </location>
</feature>
<proteinExistence type="predicted"/>
<feature type="compositionally biased region" description="Low complexity" evidence="1">
    <location>
        <begin position="8"/>
        <end position="21"/>
    </location>
</feature>
<dbReference type="InterPro" id="IPR011979">
    <property type="entry name" value="Antitox_Xre"/>
</dbReference>